<dbReference type="AlphaFoldDB" id="A0A9W9WQ17"/>
<keyword evidence="2" id="KW-1185">Reference proteome</keyword>
<reference evidence="1" key="2">
    <citation type="journal article" date="2023" name="IMA Fungus">
        <title>Comparative genomic study of the Penicillium genus elucidates a diverse pangenome and 15 lateral gene transfer events.</title>
        <authorList>
            <person name="Petersen C."/>
            <person name="Sorensen T."/>
            <person name="Nielsen M.R."/>
            <person name="Sondergaard T.E."/>
            <person name="Sorensen J.L."/>
            <person name="Fitzpatrick D.A."/>
            <person name="Frisvad J.C."/>
            <person name="Nielsen K.L."/>
        </authorList>
    </citation>
    <scope>NUCLEOTIDE SEQUENCE</scope>
    <source>
        <strain evidence="1">IBT 17660</strain>
    </source>
</reference>
<gene>
    <name evidence="1" type="ORF">N7530_008509</name>
</gene>
<evidence type="ECO:0000313" key="2">
    <source>
        <dbReference type="Proteomes" id="UP001147760"/>
    </source>
</evidence>
<name>A0A9W9WQ17_9EURO</name>
<reference evidence="1" key="1">
    <citation type="submission" date="2022-12" db="EMBL/GenBank/DDBJ databases">
        <authorList>
            <person name="Petersen C."/>
        </authorList>
    </citation>
    <scope>NUCLEOTIDE SEQUENCE</scope>
    <source>
        <strain evidence="1">IBT 17660</strain>
    </source>
</reference>
<dbReference type="Proteomes" id="UP001147760">
    <property type="component" value="Unassembled WGS sequence"/>
</dbReference>
<protein>
    <submittedName>
        <fullName evidence="1">Uncharacterized protein</fullName>
    </submittedName>
</protein>
<dbReference type="OrthoDB" id="4312532at2759"/>
<sequence length="138" mass="15742">MADPSSSQQGALQPNRNWHAKRDAVVEGQAVDLPEIGSFNLYKITPPLKERTELDAWVDQVEKILRSHKLHNLINNKIPWPVVDDPNGDKWYTLSLQVRTWISSSIDNELMQEINARGNSVDFADELLAEIKKHMKGE</sequence>
<proteinExistence type="predicted"/>
<dbReference type="EMBL" id="JAPWDO010000005">
    <property type="protein sequence ID" value="KAJ5471152.1"/>
    <property type="molecule type" value="Genomic_DNA"/>
</dbReference>
<comment type="caution">
    <text evidence="1">The sequence shown here is derived from an EMBL/GenBank/DDBJ whole genome shotgun (WGS) entry which is preliminary data.</text>
</comment>
<accession>A0A9W9WQ17</accession>
<evidence type="ECO:0000313" key="1">
    <source>
        <dbReference type="EMBL" id="KAJ5471152.1"/>
    </source>
</evidence>
<organism evidence="1 2">
    <name type="scientific">Penicillium desertorum</name>
    <dbReference type="NCBI Taxonomy" id="1303715"/>
    <lineage>
        <taxon>Eukaryota</taxon>
        <taxon>Fungi</taxon>
        <taxon>Dikarya</taxon>
        <taxon>Ascomycota</taxon>
        <taxon>Pezizomycotina</taxon>
        <taxon>Eurotiomycetes</taxon>
        <taxon>Eurotiomycetidae</taxon>
        <taxon>Eurotiales</taxon>
        <taxon>Aspergillaceae</taxon>
        <taxon>Penicillium</taxon>
    </lineage>
</organism>